<name>A0A812XT27_9DINO</name>
<protein>
    <submittedName>
        <fullName evidence="1">Uncharacterized protein</fullName>
    </submittedName>
</protein>
<dbReference type="Proteomes" id="UP000601435">
    <property type="component" value="Unassembled WGS sequence"/>
</dbReference>
<sequence>LGHGGKGAAWWACAHRAVWSLGCQGGGREEGCRILEFGGSTLCLDQSANDHPSGCEICRLDGGRAGLE</sequence>
<organism evidence="1 2">
    <name type="scientific">Symbiodinium necroappetens</name>
    <dbReference type="NCBI Taxonomy" id="1628268"/>
    <lineage>
        <taxon>Eukaryota</taxon>
        <taxon>Sar</taxon>
        <taxon>Alveolata</taxon>
        <taxon>Dinophyceae</taxon>
        <taxon>Suessiales</taxon>
        <taxon>Symbiodiniaceae</taxon>
        <taxon>Symbiodinium</taxon>
    </lineage>
</organism>
<reference evidence="1" key="1">
    <citation type="submission" date="2021-02" db="EMBL/GenBank/DDBJ databases">
        <authorList>
            <person name="Dougan E. K."/>
            <person name="Rhodes N."/>
            <person name="Thang M."/>
            <person name="Chan C."/>
        </authorList>
    </citation>
    <scope>NUCLEOTIDE SEQUENCE</scope>
</reference>
<feature type="non-terminal residue" evidence="1">
    <location>
        <position position="1"/>
    </location>
</feature>
<evidence type="ECO:0000313" key="1">
    <source>
        <dbReference type="EMBL" id="CAE7742500.1"/>
    </source>
</evidence>
<accession>A0A812XT27</accession>
<proteinExistence type="predicted"/>
<evidence type="ECO:0000313" key="2">
    <source>
        <dbReference type="Proteomes" id="UP000601435"/>
    </source>
</evidence>
<dbReference type="AlphaFoldDB" id="A0A812XT27"/>
<dbReference type="EMBL" id="CAJNJA010037998">
    <property type="protein sequence ID" value="CAE7742500.1"/>
    <property type="molecule type" value="Genomic_DNA"/>
</dbReference>
<comment type="caution">
    <text evidence="1">The sequence shown here is derived from an EMBL/GenBank/DDBJ whole genome shotgun (WGS) entry which is preliminary data.</text>
</comment>
<feature type="non-terminal residue" evidence="1">
    <location>
        <position position="68"/>
    </location>
</feature>
<keyword evidence="2" id="KW-1185">Reference proteome</keyword>
<gene>
    <name evidence="1" type="ORF">SNEC2469_LOCUS21482</name>
</gene>